<accession>A0ACB8STG8</accession>
<evidence type="ECO:0000313" key="1">
    <source>
        <dbReference type="EMBL" id="KAI0059735.1"/>
    </source>
</evidence>
<protein>
    <submittedName>
        <fullName evidence="1">Linoleate diol synthase</fullName>
    </submittedName>
</protein>
<gene>
    <name evidence="1" type="ORF">BV25DRAFT_1828721</name>
</gene>
<reference evidence="1" key="2">
    <citation type="journal article" date="2022" name="New Phytol.">
        <title>Evolutionary transition to the ectomycorrhizal habit in the genomes of a hyperdiverse lineage of mushroom-forming fungi.</title>
        <authorList>
            <person name="Looney B."/>
            <person name="Miyauchi S."/>
            <person name="Morin E."/>
            <person name="Drula E."/>
            <person name="Courty P.E."/>
            <person name="Kohler A."/>
            <person name="Kuo A."/>
            <person name="LaButti K."/>
            <person name="Pangilinan J."/>
            <person name="Lipzen A."/>
            <person name="Riley R."/>
            <person name="Andreopoulos W."/>
            <person name="He G."/>
            <person name="Johnson J."/>
            <person name="Nolan M."/>
            <person name="Tritt A."/>
            <person name="Barry K.W."/>
            <person name="Grigoriev I.V."/>
            <person name="Nagy L.G."/>
            <person name="Hibbett D."/>
            <person name="Henrissat B."/>
            <person name="Matheny P.B."/>
            <person name="Labbe J."/>
            <person name="Martin F.M."/>
        </authorList>
    </citation>
    <scope>NUCLEOTIDE SEQUENCE</scope>
    <source>
        <strain evidence="1">HHB10654</strain>
    </source>
</reference>
<dbReference type="Proteomes" id="UP000814140">
    <property type="component" value="Unassembled WGS sequence"/>
</dbReference>
<comment type="caution">
    <text evidence="1">The sequence shown here is derived from an EMBL/GenBank/DDBJ whole genome shotgun (WGS) entry which is preliminary data.</text>
</comment>
<keyword evidence="2" id="KW-1185">Reference proteome</keyword>
<proteinExistence type="predicted"/>
<evidence type="ECO:0000313" key="2">
    <source>
        <dbReference type="Proteomes" id="UP000814140"/>
    </source>
</evidence>
<sequence>MASTPILSGLLTRRATSDLAIDERSSDDALHVVTNSQRKGDEAVIKSTGSSIISAVVDAVKNINALDDRKMLLERITKLLSDKESLPDGLIRTKLEQKVVELFYDDVAHPPATSLGHQYSYRTADGSYNNISDPDMGKAGMPYARSVQGTRPLPRNMLPDAGLVFDTLLKRDGFVKHPAGLSSMMFSFAALVVHTVFRTSHQDVRINETSSYADLAPLYGNNQDAQDKVRVRDGRGLLFPDTFSEDRLLMLPPAVCALLVLFNRNHNYIARKLLEINERGTYVDPSSLYADDPKHAHLLLAQEEDIFQTARLINCGWFGSALFADYFASLSGLVREKTTWSLNPLGEIRDSDHKLFERGRGNVCSVEFNCLYRWHAATSREDEKWVESLTSRIFGDKPADELNVDDFRFAMKSIQASRPDVTQWTFGSLQRQANGTFKDSELAALIMNATENPAAAFRARGTPHVMRLHEILGIESNRRWGVCSLNEFRKFIGLKPYSSFEEWNSNTEIAIAAERLYGEIDNLELYVGLQAEEPKPVVPGAGLCAGYTLCRAILSDAVALTRGDRFFTTDFTPFNLTAWGFADCQRDVAGPGNGSILGKLFLRTLPGKFSANSVYTWFPLQTPESMKGYLGKLGVADQYDFARPIPSGDTAVVKDFRDVVQILRSRRFRAPYSRAARVVPDDGFFLAAADPMRGERDRQAVLGLLLDTSGGADRISQYFYEKTRALIASKSYTLTNKKIRNIDIVKDVLRCVPLHWAATELAGIQLTSEKRPSLGTYTEEQLYSMITDIYSFLFLDVDPSKMMNLEIRVTDHVRQLQRDIKSDLTISSSSGLSIAGLVGFVQQLYSGEMKDGRPSFAKPIIERKATLEEVSNSLLALMVGATVELSQSLTNIVNLYLDDENSRALFKHPDGNRARVDVCILEGLRIDPPFRGIYRESLVDQVVGQVSVRTGQRVLADLLRASQDPEAYPEAAEVDKNCTPKENYLIGDNVMRTLGEDLTMKIIRAVLRAVFELDGLRRGPGTSGSLKRYFSKTQSTLSTRS</sequence>
<dbReference type="EMBL" id="MU277224">
    <property type="protein sequence ID" value="KAI0059735.1"/>
    <property type="molecule type" value="Genomic_DNA"/>
</dbReference>
<organism evidence="1 2">
    <name type="scientific">Artomyces pyxidatus</name>
    <dbReference type="NCBI Taxonomy" id="48021"/>
    <lineage>
        <taxon>Eukaryota</taxon>
        <taxon>Fungi</taxon>
        <taxon>Dikarya</taxon>
        <taxon>Basidiomycota</taxon>
        <taxon>Agaricomycotina</taxon>
        <taxon>Agaricomycetes</taxon>
        <taxon>Russulales</taxon>
        <taxon>Auriscalpiaceae</taxon>
        <taxon>Artomyces</taxon>
    </lineage>
</organism>
<name>A0ACB8STG8_9AGAM</name>
<reference evidence="1" key="1">
    <citation type="submission" date="2021-03" db="EMBL/GenBank/DDBJ databases">
        <authorList>
            <consortium name="DOE Joint Genome Institute"/>
            <person name="Ahrendt S."/>
            <person name="Looney B.P."/>
            <person name="Miyauchi S."/>
            <person name="Morin E."/>
            <person name="Drula E."/>
            <person name="Courty P.E."/>
            <person name="Chicoki N."/>
            <person name="Fauchery L."/>
            <person name="Kohler A."/>
            <person name="Kuo A."/>
            <person name="Labutti K."/>
            <person name="Pangilinan J."/>
            <person name="Lipzen A."/>
            <person name="Riley R."/>
            <person name="Andreopoulos W."/>
            <person name="He G."/>
            <person name="Johnson J."/>
            <person name="Barry K.W."/>
            <person name="Grigoriev I.V."/>
            <person name="Nagy L."/>
            <person name="Hibbett D."/>
            <person name="Henrissat B."/>
            <person name="Matheny P.B."/>
            <person name="Labbe J."/>
            <person name="Martin F."/>
        </authorList>
    </citation>
    <scope>NUCLEOTIDE SEQUENCE</scope>
    <source>
        <strain evidence="1">HHB10654</strain>
    </source>
</reference>